<feature type="domain" description="tRNA (adenine(58)-N(1))-methyltransferase catalytic subunit TRM61 C-terminal" evidence="7">
    <location>
        <begin position="67"/>
        <end position="245"/>
    </location>
</feature>
<dbReference type="Proteomes" id="UP000177025">
    <property type="component" value="Unassembled WGS sequence"/>
</dbReference>
<evidence type="ECO:0000256" key="4">
    <source>
        <dbReference type="ARBA" id="ARBA00022694"/>
    </source>
</evidence>
<keyword evidence="3 5" id="KW-0949">S-adenosyl-L-methionine</keyword>
<dbReference type="InterPro" id="IPR049470">
    <property type="entry name" value="TRM61_C"/>
</dbReference>
<evidence type="ECO:0000256" key="3">
    <source>
        <dbReference type="ARBA" id="ARBA00022691"/>
    </source>
</evidence>
<name>A0A1F4UC13_UNCW3</name>
<dbReference type="SUPFAM" id="SSF53335">
    <property type="entry name" value="S-adenosyl-L-methionine-dependent methyltransferases"/>
    <property type="match status" value="1"/>
</dbReference>
<accession>A0A1F4UC13</accession>
<protein>
    <recommendedName>
        <fullName evidence="5">tRNA (adenine(58)-N(1))-methyltransferase TrmI</fullName>
        <ecNumber evidence="5">2.1.1.220</ecNumber>
    </recommendedName>
</protein>
<dbReference type="Gene3D" id="3.10.330.20">
    <property type="match status" value="1"/>
</dbReference>
<dbReference type="CDD" id="cd02440">
    <property type="entry name" value="AdoMet_MTases"/>
    <property type="match status" value="1"/>
</dbReference>
<dbReference type="EC" id="2.1.1.220" evidence="5"/>
<comment type="catalytic activity">
    <reaction evidence="5">
        <text>adenosine(58) in tRNA + S-adenosyl-L-methionine = N(1)-methyladenosine(58) in tRNA + S-adenosyl-L-homocysteine + H(+)</text>
        <dbReference type="Rhea" id="RHEA:43152"/>
        <dbReference type="Rhea" id="RHEA-COMP:10365"/>
        <dbReference type="Rhea" id="RHEA-COMP:10366"/>
        <dbReference type="ChEBI" id="CHEBI:15378"/>
        <dbReference type="ChEBI" id="CHEBI:57856"/>
        <dbReference type="ChEBI" id="CHEBI:59789"/>
        <dbReference type="ChEBI" id="CHEBI:74411"/>
        <dbReference type="ChEBI" id="CHEBI:74491"/>
        <dbReference type="EC" id="2.1.1.220"/>
    </reaction>
</comment>
<sequence length="263" mass="29961">MPEKIPDLIREKDLVLIYLDEKRNFLTQIQKGLKLSSDYGSIEIKDIIDKPFGYTGKTHLGHNFYCLKPSISDMMMKLRRTTTIVYPKDLGYLLLATSIQSGSRVVEVGTGSGAMTMVLSRLVAPDGKVFSYDRRPEFIENARMNLEKSKVLDGVEFRERDVSKDGFVDDNIDAVFVDVPEPWDIVVHASTVLKGGHHFVSWSPNVEQVRRTVEILSHQSFIRIKVNEILERELLVRERGTRPSERGITHTAYLVQAQKVLPD</sequence>
<comment type="subunit">
    <text evidence="5">Homotetramer composed of a dimer of dimers.</text>
</comment>
<dbReference type="InterPro" id="IPR014816">
    <property type="entry name" value="tRNA_MeTrfase_Gcd14"/>
</dbReference>
<evidence type="ECO:0000259" key="7">
    <source>
        <dbReference type="Pfam" id="PF08704"/>
    </source>
</evidence>
<proteinExistence type="inferred from homology"/>
<evidence type="ECO:0000313" key="8">
    <source>
        <dbReference type="EMBL" id="OGC42494.1"/>
    </source>
</evidence>
<dbReference type="PIRSF" id="PIRSF017269">
    <property type="entry name" value="GCD14"/>
    <property type="match status" value="1"/>
</dbReference>
<keyword evidence="4 5" id="KW-0819">tRNA processing</keyword>
<reference evidence="8 9" key="1">
    <citation type="journal article" date="2016" name="Nat. Commun.">
        <title>Thousands of microbial genomes shed light on interconnected biogeochemical processes in an aquifer system.</title>
        <authorList>
            <person name="Anantharaman K."/>
            <person name="Brown C.T."/>
            <person name="Hug L.A."/>
            <person name="Sharon I."/>
            <person name="Castelle C.J."/>
            <person name="Probst A.J."/>
            <person name="Thomas B.C."/>
            <person name="Singh A."/>
            <person name="Wilkins M.J."/>
            <person name="Karaoz U."/>
            <person name="Brodie E.L."/>
            <person name="Williams K.H."/>
            <person name="Hubbard S.S."/>
            <person name="Banfield J.F."/>
        </authorList>
    </citation>
    <scope>NUCLEOTIDE SEQUENCE [LARGE SCALE GENOMIC DNA]</scope>
</reference>
<dbReference type="GO" id="GO:0030488">
    <property type="term" value="P:tRNA methylation"/>
    <property type="evidence" value="ECO:0007669"/>
    <property type="project" value="InterPro"/>
</dbReference>
<dbReference type="GO" id="GO:0160107">
    <property type="term" value="F:tRNA (adenine(58)-N1)-methyltransferase activity"/>
    <property type="evidence" value="ECO:0007669"/>
    <property type="project" value="UniProtKB-EC"/>
</dbReference>
<evidence type="ECO:0000256" key="5">
    <source>
        <dbReference type="PIRNR" id="PIRNR017269"/>
    </source>
</evidence>
<comment type="function">
    <text evidence="5">Catalyzes the S-adenosyl-L-methionine-dependent formation of N(1)-methyladenine at position 58 (m1A58) in tRNA.</text>
</comment>
<feature type="binding site" evidence="6">
    <location>
        <position position="178"/>
    </location>
    <ligand>
        <name>S-adenosyl-L-methionine</name>
        <dbReference type="ChEBI" id="CHEBI:59789"/>
    </ligand>
</feature>
<dbReference type="Gene3D" id="3.40.50.150">
    <property type="entry name" value="Vaccinia Virus protein VP39"/>
    <property type="match status" value="1"/>
</dbReference>
<dbReference type="Pfam" id="PF08704">
    <property type="entry name" value="GCD14"/>
    <property type="match status" value="1"/>
</dbReference>
<dbReference type="GO" id="GO:0031515">
    <property type="term" value="C:tRNA (m1A) methyltransferase complex"/>
    <property type="evidence" value="ECO:0007669"/>
    <property type="project" value="UniProtKB-UniRule"/>
</dbReference>
<feature type="binding site" evidence="6">
    <location>
        <position position="133"/>
    </location>
    <ligand>
        <name>S-adenosyl-L-methionine</name>
        <dbReference type="ChEBI" id="CHEBI:59789"/>
    </ligand>
</feature>
<organism evidence="8 9">
    <name type="scientific">candidate division WOR-3 bacterium RBG_13_43_14</name>
    <dbReference type="NCBI Taxonomy" id="1802590"/>
    <lineage>
        <taxon>Bacteria</taxon>
        <taxon>Bacteria division WOR-3</taxon>
    </lineage>
</organism>
<dbReference type="PANTHER" id="PTHR12133:SF1">
    <property type="entry name" value="TRNA (ADENINE(58)-N(1))-METHYLTRANSFERASE, MITOCHONDRIAL"/>
    <property type="match status" value="1"/>
</dbReference>
<dbReference type="AlphaFoldDB" id="A0A1F4UC13"/>
<dbReference type="InterPro" id="IPR029063">
    <property type="entry name" value="SAM-dependent_MTases_sf"/>
</dbReference>
<dbReference type="PANTHER" id="PTHR12133">
    <property type="entry name" value="TRNA (ADENINE(58)-N(1))-METHYLTRANSFERASE"/>
    <property type="match status" value="1"/>
</dbReference>
<dbReference type="EMBL" id="MEUM01000064">
    <property type="protein sequence ID" value="OGC42494.1"/>
    <property type="molecule type" value="Genomic_DNA"/>
</dbReference>
<dbReference type="PROSITE" id="PS51620">
    <property type="entry name" value="SAM_TRM61"/>
    <property type="match status" value="1"/>
</dbReference>
<evidence type="ECO:0000256" key="1">
    <source>
        <dbReference type="ARBA" id="ARBA00022603"/>
    </source>
</evidence>
<evidence type="ECO:0000256" key="6">
    <source>
        <dbReference type="PIRSR" id="PIRSR017269-1"/>
    </source>
</evidence>
<evidence type="ECO:0000256" key="2">
    <source>
        <dbReference type="ARBA" id="ARBA00022679"/>
    </source>
</evidence>
<keyword evidence="1 5" id="KW-0489">Methyltransferase</keyword>
<comment type="caution">
    <text evidence="8">The sequence shown here is derived from an EMBL/GenBank/DDBJ whole genome shotgun (WGS) entry which is preliminary data.</text>
</comment>
<comment type="similarity">
    <text evidence="5">Belongs to the class I-like SAM-binding methyltransferase superfamily. TRM61 family.</text>
</comment>
<gene>
    <name evidence="8" type="ORF">A2Y85_04845</name>
</gene>
<keyword evidence="2 5" id="KW-0808">Transferase</keyword>
<evidence type="ECO:0000313" key="9">
    <source>
        <dbReference type="Proteomes" id="UP000177025"/>
    </source>
</evidence>